<feature type="compositionally biased region" description="Polar residues" evidence="3">
    <location>
        <begin position="43"/>
        <end position="52"/>
    </location>
</feature>
<dbReference type="Gene3D" id="4.10.240.10">
    <property type="entry name" value="Zn(2)-C6 fungal-type DNA-binding domain"/>
    <property type="match status" value="1"/>
</dbReference>
<dbReference type="InterPro" id="IPR021858">
    <property type="entry name" value="Fun_TF"/>
</dbReference>
<comment type="caution">
    <text evidence="5">The sequence shown here is derived from an EMBL/GenBank/DDBJ whole genome shotgun (WGS) entry which is preliminary data.</text>
</comment>
<evidence type="ECO:0000256" key="2">
    <source>
        <dbReference type="ARBA" id="ARBA00023242"/>
    </source>
</evidence>
<dbReference type="CDD" id="cd00067">
    <property type="entry name" value="GAL4"/>
    <property type="match status" value="1"/>
</dbReference>
<feature type="region of interest" description="Disordered" evidence="3">
    <location>
        <begin position="593"/>
        <end position="634"/>
    </location>
</feature>
<evidence type="ECO:0000256" key="1">
    <source>
        <dbReference type="ARBA" id="ARBA00004123"/>
    </source>
</evidence>
<name>A0A167J4W5_9HYPO</name>
<evidence type="ECO:0000259" key="4">
    <source>
        <dbReference type="PROSITE" id="PS50048"/>
    </source>
</evidence>
<dbReference type="SMART" id="SM00066">
    <property type="entry name" value="GAL4"/>
    <property type="match status" value="1"/>
</dbReference>
<dbReference type="Pfam" id="PF11951">
    <property type="entry name" value="Fungal_trans_2"/>
    <property type="match status" value="2"/>
</dbReference>
<reference evidence="5 6" key="1">
    <citation type="journal article" date="2016" name="Genome Biol. Evol.">
        <title>Divergent and convergent evolution of fungal pathogenicity.</title>
        <authorList>
            <person name="Shang Y."/>
            <person name="Xiao G."/>
            <person name="Zheng P."/>
            <person name="Cen K."/>
            <person name="Zhan S."/>
            <person name="Wang C."/>
        </authorList>
    </citation>
    <scope>NUCLEOTIDE SEQUENCE [LARGE SCALE GENOMIC DNA]</scope>
    <source>
        <strain evidence="5 6">RCEF 3172</strain>
    </source>
</reference>
<dbReference type="PROSITE" id="PS00463">
    <property type="entry name" value="ZN2_CY6_FUNGAL_1"/>
    <property type="match status" value="1"/>
</dbReference>
<dbReference type="PANTHER" id="PTHR37534:SF38">
    <property type="entry name" value="ZN(2)-C6 FUNGAL-TYPE DOMAIN-CONTAINING PROTEIN"/>
    <property type="match status" value="1"/>
</dbReference>
<feature type="region of interest" description="Disordered" evidence="3">
    <location>
        <begin position="25"/>
        <end position="52"/>
    </location>
</feature>
<dbReference type="PROSITE" id="PS50048">
    <property type="entry name" value="ZN2_CY6_FUNGAL_2"/>
    <property type="match status" value="1"/>
</dbReference>
<feature type="domain" description="Zn(2)-C6 fungal-type" evidence="4">
    <location>
        <begin position="169"/>
        <end position="197"/>
    </location>
</feature>
<organism evidence="5 6">
    <name type="scientific">Beauveria brongniartii RCEF 3172</name>
    <dbReference type="NCBI Taxonomy" id="1081107"/>
    <lineage>
        <taxon>Eukaryota</taxon>
        <taxon>Fungi</taxon>
        <taxon>Dikarya</taxon>
        <taxon>Ascomycota</taxon>
        <taxon>Pezizomycotina</taxon>
        <taxon>Sordariomycetes</taxon>
        <taxon>Hypocreomycetidae</taxon>
        <taxon>Hypocreales</taxon>
        <taxon>Cordycipitaceae</taxon>
        <taxon>Beauveria</taxon>
        <taxon>Beauveria brongniartii</taxon>
    </lineage>
</organism>
<dbReference type="GO" id="GO:0045944">
    <property type="term" value="P:positive regulation of transcription by RNA polymerase II"/>
    <property type="evidence" value="ECO:0007669"/>
    <property type="project" value="TreeGrafter"/>
</dbReference>
<dbReference type="GO" id="GO:0008270">
    <property type="term" value="F:zinc ion binding"/>
    <property type="evidence" value="ECO:0007669"/>
    <property type="project" value="InterPro"/>
</dbReference>
<accession>A0A167J4W5</accession>
<sequence length="734" mass="81631">MFVKEPDIDVNQPQQQECESVWGNMALQPPFPRDHTWTPPAAPNSSHSSQVSPLSGLVIGGTIDARLPYSAASSCEGSWASSATDREETERELNWDEWEQGFDPAPIIPKNEPADEEGVSMSEFKTTTLTSTETGIAVSGQKRGRGRPRKNPIPIPASTKVTKGRSKTGCITCRKRKKKCDESKPGCMNCEKNSVLCEGYNERHVWKSGKERAEQGEQLSTDQARCNYFSDTALTGRTNRGPLPLVTLPALVQGFDTLEDKIFLSHYTNRLSNVLTVEPKSQNAFRRILLTLAISHQGLLHSILSISSIHLDLDTTCGQALLQNCPAVTRESLQQRSDYHTKEARDSLLAAMDKCKLLDKGSQEYRLILAALYGQILCLVLRTLIEGNPRGEHRMHLKAYQTLIRESPPESVQLYTFITEFFQYHISADDLLWHPESGSARLSLEESGKPPSDDTARLIGVTDGLFQHLRDITALRNEIRNNMTAASDQPPVSYAEVFKAHDITLALQSWSPTWSNGDNRDKVGALYKLVLWIYIFRTVYPPAAGNADFLLGDSSLSSYMQERRSSIASSTGQLSNGYGEDFFETMTSYSPITSRNNSVHEEDGLPTPAPTHGTSSSRPPSPPPSRRPSQDDKRVTASIADALAILESFEPHDQCQTLLLIPCLLIGTTCFDAALRPRIRAAVQSVRDYTGLRNADRVQEVLNETWALMDIGDWVAVWDWQAITRRNGLDFLCT</sequence>
<feature type="region of interest" description="Disordered" evidence="3">
    <location>
        <begin position="137"/>
        <end position="162"/>
    </location>
</feature>
<keyword evidence="6" id="KW-1185">Reference proteome</keyword>
<keyword evidence="2" id="KW-0539">Nucleus</keyword>
<dbReference type="GO" id="GO:0000981">
    <property type="term" value="F:DNA-binding transcription factor activity, RNA polymerase II-specific"/>
    <property type="evidence" value="ECO:0007669"/>
    <property type="project" value="InterPro"/>
</dbReference>
<dbReference type="OrthoDB" id="5333823at2759"/>
<evidence type="ECO:0000313" key="6">
    <source>
        <dbReference type="Proteomes" id="UP000076863"/>
    </source>
</evidence>
<proteinExistence type="predicted"/>
<dbReference type="Pfam" id="PF00172">
    <property type="entry name" value="Zn_clus"/>
    <property type="match status" value="1"/>
</dbReference>
<dbReference type="InterPro" id="IPR036864">
    <property type="entry name" value="Zn2-C6_fun-type_DNA-bd_sf"/>
</dbReference>
<dbReference type="Proteomes" id="UP000076863">
    <property type="component" value="Unassembled WGS sequence"/>
</dbReference>
<evidence type="ECO:0000313" key="5">
    <source>
        <dbReference type="EMBL" id="OAA49783.1"/>
    </source>
</evidence>
<comment type="subcellular location">
    <subcellularLocation>
        <location evidence="1">Nucleus</location>
    </subcellularLocation>
</comment>
<dbReference type="AlphaFoldDB" id="A0A167J4W5"/>
<gene>
    <name evidence="5" type="ORF">BBO_01418</name>
</gene>
<evidence type="ECO:0000256" key="3">
    <source>
        <dbReference type="SAM" id="MobiDB-lite"/>
    </source>
</evidence>
<dbReference type="EMBL" id="AZHA01000003">
    <property type="protein sequence ID" value="OAA49783.1"/>
    <property type="molecule type" value="Genomic_DNA"/>
</dbReference>
<dbReference type="SUPFAM" id="SSF57701">
    <property type="entry name" value="Zn2/Cys6 DNA-binding domain"/>
    <property type="match status" value="1"/>
</dbReference>
<dbReference type="PANTHER" id="PTHR37534">
    <property type="entry name" value="TRANSCRIPTIONAL ACTIVATOR PROTEIN UGA3"/>
    <property type="match status" value="1"/>
</dbReference>
<dbReference type="InterPro" id="IPR001138">
    <property type="entry name" value="Zn2Cys6_DnaBD"/>
</dbReference>
<dbReference type="GO" id="GO:0000976">
    <property type="term" value="F:transcription cis-regulatory region binding"/>
    <property type="evidence" value="ECO:0007669"/>
    <property type="project" value="TreeGrafter"/>
</dbReference>
<dbReference type="GO" id="GO:0005634">
    <property type="term" value="C:nucleus"/>
    <property type="evidence" value="ECO:0007669"/>
    <property type="project" value="UniProtKB-SubCell"/>
</dbReference>
<protein>
    <submittedName>
        <fullName evidence="5">OefC protein</fullName>
    </submittedName>
</protein>